<keyword evidence="9 16" id="KW-0133">Cell shape</keyword>
<proteinExistence type="inferred from homology"/>
<dbReference type="InterPro" id="IPR012338">
    <property type="entry name" value="Beta-lactam/transpept-like"/>
</dbReference>
<sequence length="584" mass="63890">MSRVYTPRYQQNLKPAMRLAPGRVTVVLLLLGALLLALLARAIYLQVVQQDFLQNQGDARFRRTLLLEANRGEITDRNGEPLAISTPVQSIWASPVDMELGTVPAAKLQQLARLLEMPLDEVKRKLSDNKREFVYLKRQISPALAQQVMALEIPGVAKQQEFRRYYPAGEMLAHVVGFTGVDGKGQEGFELTREKMLAGKHGSRTVLKDRRGHIVEDLAVIEPPRDGQTLQLSIDKRIQYLAYRELKAAMEVNKAKAGGVVVLDARTGEVLALANTPSYNPNNRAVLEPEMRRNRAVVDMFEPGSTMKPFPIAMALDAGKVTPDTVFDTQTYRIGPATVRDTHPKPAMTVTQIIQKSSNVGSSKMAAMFSPEDMWTFYRQAGFGQSPQTGFPGESAGRLRDWQNWRPIEQATMSFGYGVSVSLLQLARSYTVFTNRGALLPVSFTRLGAPLPGKSLIKPDTAKKMRDMMVTVTEEGGTAVRAQVLGYHVGGKSGTARKLVGGAYAANKHIGLFVGFAPATTPRLIVAMMIDEPGAGAYYGGAVAGPAFSNIMAGSLRILGVEPDAPSNNTLIPEHQISEVREET</sequence>
<protein>
    <recommendedName>
        <fullName evidence="16">Peptidoglycan D,D-transpeptidase FtsI</fullName>
        <ecNumber evidence="16">3.4.16.4</ecNumber>
    </recommendedName>
    <alternativeName>
        <fullName evidence="16">Penicillin-binding protein 3</fullName>
        <shortName evidence="16">PBP-3</shortName>
    </alternativeName>
</protein>
<dbReference type="GO" id="GO:0009002">
    <property type="term" value="F:serine-type D-Ala-D-Ala carboxypeptidase activity"/>
    <property type="evidence" value="ECO:0007669"/>
    <property type="project" value="UniProtKB-UniRule"/>
</dbReference>
<keyword evidence="3 16" id="KW-0997">Cell inner membrane</keyword>
<dbReference type="InterPro" id="IPR037532">
    <property type="entry name" value="FtsI_transpept"/>
</dbReference>
<comment type="caution">
    <text evidence="20">The sequence shown here is derived from an EMBL/GenBank/DDBJ whole genome shotgun (WGS) entry which is preliminary data.</text>
</comment>
<dbReference type="SUPFAM" id="SSF56601">
    <property type="entry name" value="beta-lactamase/transpeptidase-like"/>
    <property type="match status" value="1"/>
</dbReference>
<comment type="catalytic activity">
    <reaction evidence="16">
        <text>Preferential cleavage: (Ac)2-L-Lys-D-Ala-|-D-Ala. Also transpeptidation of peptidyl-alanyl moieties that are N-acyl substituents of D-alanine.</text>
        <dbReference type="EC" id="3.4.16.4"/>
    </reaction>
</comment>
<evidence type="ECO:0000256" key="3">
    <source>
        <dbReference type="ARBA" id="ARBA00022519"/>
    </source>
</evidence>
<keyword evidence="15 16" id="KW-0961">Cell wall biogenesis/degradation</keyword>
<keyword evidence="10 16" id="KW-0573">Peptidoglycan synthesis</keyword>
<dbReference type="InterPro" id="IPR001460">
    <property type="entry name" value="PCN-bd_Tpept"/>
</dbReference>
<dbReference type="RefSeq" id="WP_047965925.1">
    <property type="nucleotide sequence ID" value="NZ_JAQQKY010000001.1"/>
</dbReference>
<keyword evidence="8 16" id="KW-0378">Hydrolase</keyword>
<evidence type="ECO:0000313" key="20">
    <source>
        <dbReference type="EMBL" id="RKQ60099.1"/>
    </source>
</evidence>
<keyword evidence="12 16" id="KW-0472">Membrane</keyword>
<dbReference type="Proteomes" id="UP001221566">
    <property type="component" value="Unassembled WGS sequence"/>
</dbReference>
<dbReference type="GO" id="GO:0008360">
    <property type="term" value="P:regulation of cell shape"/>
    <property type="evidence" value="ECO:0007669"/>
    <property type="project" value="UniProtKB-KW"/>
</dbReference>
<comment type="pathway">
    <text evidence="16">Cell wall biogenesis; peptidoglycan biosynthesis.</text>
</comment>
<comment type="function">
    <text evidence="16">Catalyzes cross-linking of the peptidoglycan cell wall at the division septum.</text>
</comment>
<dbReference type="Proteomes" id="UP000279384">
    <property type="component" value="Unassembled WGS sequence"/>
</dbReference>
<reference evidence="19 22" key="2">
    <citation type="submission" date="2023-01" db="EMBL/GenBank/DDBJ databases">
        <title>Novel species of the genus Vogesella isolated from rivers.</title>
        <authorList>
            <person name="Lu H."/>
        </authorList>
    </citation>
    <scope>NUCLEOTIDE SEQUENCE [LARGE SCALE GENOMIC DNA]</scope>
    <source>
        <strain evidence="19 22">SH7W</strain>
    </source>
</reference>
<evidence type="ECO:0000256" key="11">
    <source>
        <dbReference type="ARBA" id="ARBA00022989"/>
    </source>
</evidence>
<keyword evidence="2 16" id="KW-1003">Cell membrane</keyword>
<evidence type="ECO:0000256" key="15">
    <source>
        <dbReference type="ARBA" id="ARBA00023316"/>
    </source>
</evidence>
<dbReference type="EMBL" id="RBID01000013">
    <property type="protein sequence ID" value="RKQ60099.1"/>
    <property type="molecule type" value="Genomic_DNA"/>
</dbReference>
<evidence type="ECO:0000256" key="7">
    <source>
        <dbReference type="ARBA" id="ARBA00022692"/>
    </source>
</evidence>
<keyword evidence="13 16" id="KW-0717">Septation</keyword>
<dbReference type="GO" id="GO:0005886">
    <property type="term" value="C:plasma membrane"/>
    <property type="evidence" value="ECO:0007669"/>
    <property type="project" value="UniProtKB-UniRule"/>
</dbReference>
<dbReference type="GO" id="GO:0071555">
    <property type="term" value="P:cell wall organization"/>
    <property type="evidence" value="ECO:0007669"/>
    <property type="project" value="UniProtKB-KW"/>
</dbReference>
<dbReference type="PANTHER" id="PTHR30627:SF1">
    <property type="entry name" value="PEPTIDOGLYCAN D,D-TRANSPEPTIDASE FTSI"/>
    <property type="match status" value="1"/>
</dbReference>
<feature type="active site" description="Acyl-ester intermediate" evidence="16">
    <location>
        <position position="305"/>
    </location>
</feature>
<dbReference type="UniPathway" id="UPA00219"/>
<dbReference type="Gene3D" id="3.40.710.10">
    <property type="entry name" value="DD-peptidase/beta-lactamase superfamily"/>
    <property type="match status" value="1"/>
</dbReference>
<dbReference type="SUPFAM" id="SSF56519">
    <property type="entry name" value="Penicillin binding protein dimerisation domain"/>
    <property type="match status" value="1"/>
</dbReference>
<dbReference type="GO" id="GO:0008658">
    <property type="term" value="F:penicillin binding"/>
    <property type="evidence" value="ECO:0007669"/>
    <property type="project" value="InterPro"/>
</dbReference>
<keyword evidence="11 16" id="KW-1133">Transmembrane helix</keyword>
<dbReference type="EMBL" id="JAQQKY010000001">
    <property type="protein sequence ID" value="MDC7689449.1"/>
    <property type="molecule type" value="Genomic_DNA"/>
</dbReference>
<evidence type="ECO:0000256" key="10">
    <source>
        <dbReference type="ARBA" id="ARBA00022984"/>
    </source>
</evidence>
<dbReference type="PANTHER" id="PTHR30627">
    <property type="entry name" value="PEPTIDOGLYCAN D,D-TRANSPEPTIDASE"/>
    <property type="match status" value="1"/>
</dbReference>
<dbReference type="Pfam" id="PF03717">
    <property type="entry name" value="PBP_dimer"/>
    <property type="match status" value="1"/>
</dbReference>
<accession>A0A495BGM0</accession>
<evidence type="ECO:0000256" key="2">
    <source>
        <dbReference type="ARBA" id="ARBA00022475"/>
    </source>
</evidence>
<evidence type="ECO:0000256" key="5">
    <source>
        <dbReference type="ARBA" id="ARBA00022645"/>
    </source>
</evidence>
<dbReference type="HAMAP" id="MF_02080">
    <property type="entry name" value="FtsI_transpept"/>
    <property type="match status" value="1"/>
</dbReference>
<evidence type="ECO:0000256" key="13">
    <source>
        <dbReference type="ARBA" id="ARBA00023210"/>
    </source>
</evidence>
<dbReference type="InterPro" id="IPR036138">
    <property type="entry name" value="PBP_dimer_sf"/>
</dbReference>
<comment type="subcellular location">
    <subcellularLocation>
        <location evidence="1">Membrane</location>
    </subcellularLocation>
</comment>
<keyword evidence="4 16" id="KW-0132">Cell division</keyword>
<dbReference type="GO" id="GO:0006508">
    <property type="term" value="P:proteolysis"/>
    <property type="evidence" value="ECO:0007669"/>
    <property type="project" value="UniProtKB-KW"/>
</dbReference>
<evidence type="ECO:0000313" key="22">
    <source>
        <dbReference type="Proteomes" id="UP001221566"/>
    </source>
</evidence>
<dbReference type="GO" id="GO:0000917">
    <property type="term" value="P:division septum assembly"/>
    <property type="evidence" value="ECO:0007669"/>
    <property type="project" value="UniProtKB-KW"/>
</dbReference>
<dbReference type="Pfam" id="PF00905">
    <property type="entry name" value="Transpeptidase"/>
    <property type="match status" value="1"/>
</dbReference>
<dbReference type="InterPro" id="IPR050515">
    <property type="entry name" value="Beta-lactam/transpept"/>
</dbReference>
<evidence type="ECO:0000259" key="18">
    <source>
        <dbReference type="Pfam" id="PF03717"/>
    </source>
</evidence>
<keyword evidence="5 16" id="KW-0121">Carboxypeptidase</keyword>
<gene>
    <name evidence="16" type="primary">ftsI</name>
    <name evidence="20" type="ORF">C8E02_1443</name>
    <name evidence="19" type="ORF">PQU93_01415</name>
</gene>
<evidence type="ECO:0000256" key="9">
    <source>
        <dbReference type="ARBA" id="ARBA00022960"/>
    </source>
</evidence>
<keyword evidence="14 16" id="KW-0131">Cell cycle</keyword>
<dbReference type="Gene3D" id="3.30.450.330">
    <property type="match status" value="1"/>
</dbReference>
<evidence type="ECO:0000256" key="6">
    <source>
        <dbReference type="ARBA" id="ARBA00022670"/>
    </source>
</evidence>
<dbReference type="AlphaFoldDB" id="A0A495BGM0"/>
<comment type="similarity">
    <text evidence="16">Belongs to the transpeptidase family. FtsI subfamily.</text>
</comment>
<evidence type="ECO:0000256" key="16">
    <source>
        <dbReference type="HAMAP-Rule" id="MF_02080"/>
    </source>
</evidence>
<keyword evidence="7 16" id="KW-0812">Transmembrane</keyword>
<evidence type="ECO:0000259" key="17">
    <source>
        <dbReference type="Pfam" id="PF00905"/>
    </source>
</evidence>
<feature type="domain" description="Penicillin-binding protein transpeptidase" evidence="17">
    <location>
        <begin position="258"/>
        <end position="552"/>
    </location>
</feature>
<name>A0A495BGM0_VOGIN</name>
<keyword evidence="6 16" id="KW-0645">Protease</keyword>
<dbReference type="GO" id="GO:0009252">
    <property type="term" value="P:peptidoglycan biosynthetic process"/>
    <property type="evidence" value="ECO:0007669"/>
    <property type="project" value="UniProtKB-UniRule"/>
</dbReference>
<dbReference type="Gene3D" id="3.90.1310.10">
    <property type="entry name" value="Penicillin-binding protein 2a (Domain 2)"/>
    <property type="match status" value="1"/>
</dbReference>
<evidence type="ECO:0000313" key="21">
    <source>
        <dbReference type="Proteomes" id="UP000279384"/>
    </source>
</evidence>
<dbReference type="GO" id="GO:0043093">
    <property type="term" value="P:FtsZ-dependent cytokinesis"/>
    <property type="evidence" value="ECO:0007669"/>
    <property type="project" value="UniProtKB-UniRule"/>
</dbReference>
<evidence type="ECO:0000256" key="12">
    <source>
        <dbReference type="ARBA" id="ARBA00023136"/>
    </source>
</evidence>
<evidence type="ECO:0000256" key="8">
    <source>
        <dbReference type="ARBA" id="ARBA00022801"/>
    </source>
</evidence>
<dbReference type="GO" id="GO:0008955">
    <property type="term" value="F:peptidoglycan glycosyltransferase activity"/>
    <property type="evidence" value="ECO:0007669"/>
    <property type="project" value="InterPro"/>
</dbReference>
<evidence type="ECO:0000313" key="19">
    <source>
        <dbReference type="EMBL" id="MDC7689449.1"/>
    </source>
</evidence>
<keyword evidence="22" id="KW-1185">Reference proteome</keyword>
<evidence type="ECO:0000256" key="14">
    <source>
        <dbReference type="ARBA" id="ARBA00023306"/>
    </source>
</evidence>
<organism evidence="20 21">
    <name type="scientific">Vogesella indigofera</name>
    <name type="common">Pseudomonas indigofera</name>
    <dbReference type="NCBI Taxonomy" id="45465"/>
    <lineage>
        <taxon>Bacteria</taxon>
        <taxon>Pseudomonadati</taxon>
        <taxon>Pseudomonadota</taxon>
        <taxon>Betaproteobacteria</taxon>
        <taxon>Neisseriales</taxon>
        <taxon>Chromobacteriaceae</taxon>
        <taxon>Vogesella</taxon>
    </lineage>
</organism>
<reference evidence="20 21" key="1">
    <citation type="submission" date="2018-10" db="EMBL/GenBank/DDBJ databases">
        <title>Genomic Encyclopedia of Type Strains, Phase IV (KMG-IV): sequencing the most valuable type-strain genomes for metagenomic binning, comparative biology and taxonomic classification.</title>
        <authorList>
            <person name="Goeker M."/>
        </authorList>
    </citation>
    <scope>NUCLEOTIDE SEQUENCE [LARGE SCALE GENOMIC DNA]</scope>
    <source>
        <strain evidence="20 21">DSM 3303</strain>
    </source>
</reference>
<evidence type="ECO:0000256" key="1">
    <source>
        <dbReference type="ARBA" id="ARBA00004370"/>
    </source>
</evidence>
<dbReference type="EC" id="3.4.16.4" evidence="16"/>
<feature type="domain" description="Penicillin-binding protein dimerisation" evidence="18">
    <location>
        <begin position="68"/>
        <end position="217"/>
    </location>
</feature>
<evidence type="ECO:0000256" key="4">
    <source>
        <dbReference type="ARBA" id="ARBA00022618"/>
    </source>
</evidence>
<dbReference type="InterPro" id="IPR005311">
    <property type="entry name" value="PBP_dimer"/>
</dbReference>